<dbReference type="AlphaFoldDB" id="A0A8H7DER8"/>
<keyword evidence="2" id="KW-1185">Reference proteome</keyword>
<reference evidence="1" key="1">
    <citation type="submission" date="2020-05" db="EMBL/GenBank/DDBJ databases">
        <title>Mycena genomes resolve the evolution of fungal bioluminescence.</title>
        <authorList>
            <person name="Tsai I.J."/>
        </authorList>
    </citation>
    <scope>NUCLEOTIDE SEQUENCE</scope>
    <source>
        <strain evidence="1">CCC161011</strain>
    </source>
</reference>
<accession>A0A8H7DER8</accession>
<dbReference type="EMBL" id="JACAZI010000002">
    <property type="protein sequence ID" value="KAF7369478.1"/>
    <property type="molecule type" value="Genomic_DNA"/>
</dbReference>
<name>A0A8H7DER8_9AGAR</name>
<dbReference type="Proteomes" id="UP000620124">
    <property type="component" value="Unassembled WGS sequence"/>
</dbReference>
<evidence type="ECO:0000313" key="2">
    <source>
        <dbReference type="Proteomes" id="UP000620124"/>
    </source>
</evidence>
<sequence>MDQHALSLLVDLPLKQFHGRVTQLFDLSAENDFFHRFFAHITHLALLDQSVAHETLSNLSLLPNLTHLSLDSIFVGASLTLLRKCPFLLVFVLIRTRLNFPDIDHHPDGGALAEDPRFVLVVCDLKASLEDWHMGTRSGNDYWSRAEDFVAKRRSGKVDISQYRLD</sequence>
<organism evidence="1 2">
    <name type="scientific">Mycena venus</name>
    <dbReference type="NCBI Taxonomy" id="2733690"/>
    <lineage>
        <taxon>Eukaryota</taxon>
        <taxon>Fungi</taxon>
        <taxon>Dikarya</taxon>
        <taxon>Basidiomycota</taxon>
        <taxon>Agaricomycotina</taxon>
        <taxon>Agaricomycetes</taxon>
        <taxon>Agaricomycetidae</taxon>
        <taxon>Agaricales</taxon>
        <taxon>Marasmiineae</taxon>
        <taxon>Mycenaceae</taxon>
        <taxon>Mycena</taxon>
    </lineage>
</organism>
<protein>
    <recommendedName>
        <fullName evidence="3">F-box domain-containing protein</fullName>
    </recommendedName>
</protein>
<evidence type="ECO:0000313" key="1">
    <source>
        <dbReference type="EMBL" id="KAF7369478.1"/>
    </source>
</evidence>
<proteinExistence type="predicted"/>
<evidence type="ECO:0008006" key="3">
    <source>
        <dbReference type="Google" id="ProtNLM"/>
    </source>
</evidence>
<dbReference type="OrthoDB" id="3145912at2759"/>
<comment type="caution">
    <text evidence="1">The sequence shown here is derived from an EMBL/GenBank/DDBJ whole genome shotgun (WGS) entry which is preliminary data.</text>
</comment>
<gene>
    <name evidence="1" type="ORF">MVEN_00277500</name>
</gene>